<evidence type="ECO:0000256" key="5">
    <source>
        <dbReference type="ARBA" id="ARBA00022655"/>
    </source>
</evidence>
<evidence type="ECO:0000256" key="1">
    <source>
        <dbReference type="ARBA" id="ARBA00004994"/>
    </source>
</evidence>
<evidence type="ECO:0000256" key="9">
    <source>
        <dbReference type="ARBA" id="ARBA00048793"/>
    </source>
</evidence>
<comment type="similarity">
    <text evidence="2 10">Belongs to the ketopantoate reductase family.</text>
</comment>
<evidence type="ECO:0000256" key="4">
    <source>
        <dbReference type="ARBA" id="ARBA00019465"/>
    </source>
</evidence>
<dbReference type="Pfam" id="PF08546">
    <property type="entry name" value="ApbA_C"/>
    <property type="match status" value="1"/>
</dbReference>
<feature type="domain" description="Ketopantoate reductase N-terminal" evidence="11">
    <location>
        <begin position="3"/>
        <end position="150"/>
    </location>
</feature>
<evidence type="ECO:0000256" key="6">
    <source>
        <dbReference type="ARBA" id="ARBA00022857"/>
    </source>
</evidence>
<dbReference type="EMBL" id="JBHSHJ010000009">
    <property type="protein sequence ID" value="MFC4789601.1"/>
    <property type="molecule type" value="Genomic_DNA"/>
</dbReference>
<dbReference type="EC" id="1.1.1.169" evidence="3 10"/>
<evidence type="ECO:0000259" key="12">
    <source>
        <dbReference type="Pfam" id="PF08546"/>
    </source>
</evidence>
<evidence type="ECO:0000256" key="8">
    <source>
        <dbReference type="ARBA" id="ARBA00032024"/>
    </source>
</evidence>
<dbReference type="InterPro" id="IPR008927">
    <property type="entry name" value="6-PGluconate_DH-like_C_sf"/>
</dbReference>
<dbReference type="InterPro" id="IPR013752">
    <property type="entry name" value="KPA_reductase"/>
</dbReference>
<dbReference type="PANTHER" id="PTHR43765:SF2">
    <property type="entry name" value="2-DEHYDROPANTOATE 2-REDUCTASE"/>
    <property type="match status" value="1"/>
</dbReference>
<evidence type="ECO:0000256" key="2">
    <source>
        <dbReference type="ARBA" id="ARBA00007870"/>
    </source>
</evidence>
<comment type="function">
    <text evidence="10">Catalyzes the NADPH-dependent reduction of ketopantoate into pantoic acid.</text>
</comment>
<gene>
    <name evidence="13" type="ORF">ACFO6X_11485</name>
</gene>
<dbReference type="RefSeq" id="WP_382433297.1">
    <property type="nucleotide sequence ID" value="NZ_JBHSHJ010000009.1"/>
</dbReference>
<reference evidence="14" key="1">
    <citation type="journal article" date="2019" name="Int. J. Syst. Evol. Microbiol.">
        <title>The Global Catalogue of Microorganisms (GCM) 10K type strain sequencing project: providing services to taxonomists for standard genome sequencing and annotation.</title>
        <authorList>
            <consortium name="The Broad Institute Genomics Platform"/>
            <consortium name="The Broad Institute Genome Sequencing Center for Infectious Disease"/>
            <person name="Wu L."/>
            <person name="Ma J."/>
        </authorList>
    </citation>
    <scope>NUCLEOTIDE SEQUENCE [LARGE SCALE GENOMIC DNA]</scope>
    <source>
        <strain evidence="14">CCUG 49452</strain>
    </source>
</reference>
<comment type="catalytic activity">
    <reaction evidence="9 10">
        <text>(R)-pantoate + NADP(+) = 2-dehydropantoate + NADPH + H(+)</text>
        <dbReference type="Rhea" id="RHEA:16233"/>
        <dbReference type="ChEBI" id="CHEBI:11561"/>
        <dbReference type="ChEBI" id="CHEBI:15378"/>
        <dbReference type="ChEBI" id="CHEBI:15980"/>
        <dbReference type="ChEBI" id="CHEBI:57783"/>
        <dbReference type="ChEBI" id="CHEBI:58349"/>
        <dbReference type="EC" id="1.1.1.169"/>
    </reaction>
</comment>
<name>A0ABV9QDH0_9BURK</name>
<keyword evidence="14" id="KW-1185">Reference proteome</keyword>
<dbReference type="NCBIfam" id="TIGR00745">
    <property type="entry name" value="apbA_panE"/>
    <property type="match status" value="1"/>
</dbReference>
<comment type="caution">
    <text evidence="13">The sequence shown here is derived from an EMBL/GenBank/DDBJ whole genome shotgun (WGS) entry which is preliminary data.</text>
</comment>
<keyword evidence="7 10" id="KW-0560">Oxidoreductase</keyword>
<dbReference type="Gene3D" id="1.10.1040.10">
    <property type="entry name" value="N-(1-d-carboxylethyl)-l-norvaline Dehydrogenase, domain 2"/>
    <property type="match status" value="1"/>
</dbReference>
<dbReference type="InterPro" id="IPR036291">
    <property type="entry name" value="NAD(P)-bd_dom_sf"/>
</dbReference>
<evidence type="ECO:0000256" key="10">
    <source>
        <dbReference type="RuleBase" id="RU362068"/>
    </source>
</evidence>
<dbReference type="InterPro" id="IPR003710">
    <property type="entry name" value="ApbA"/>
</dbReference>
<evidence type="ECO:0000259" key="11">
    <source>
        <dbReference type="Pfam" id="PF02558"/>
    </source>
</evidence>
<keyword evidence="6 10" id="KW-0521">NADP</keyword>
<evidence type="ECO:0000256" key="3">
    <source>
        <dbReference type="ARBA" id="ARBA00013014"/>
    </source>
</evidence>
<evidence type="ECO:0000313" key="13">
    <source>
        <dbReference type="EMBL" id="MFC4789601.1"/>
    </source>
</evidence>
<accession>A0ABV9QDH0</accession>
<comment type="pathway">
    <text evidence="1 10">Cofactor biosynthesis; (R)-pantothenate biosynthesis; (R)-pantoate from 3-methyl-2-oxobutanoate: step 2/2.</text>
</comment>
<dbReference type="PANTHER" id="PTHR43765">
    <property type="entry name" value="2-DEHYDROPANTOATE 2-REDUCTASE-RELATED"/>
    <property type="match status" value="1"/>
</dbReference>
<organism evidence="13 14">
    <name type="scientific">Giesbergeria sinuosa</name>
    <dbReference type="NCBI Taxonomy" id="80883"/>
    <lineage>
        <taxon>Bacteria</taxon>
        <taxon>Pseudomonadati</taxon>
        <taxon>Pseudomonadota</taxon>
        <taxon>Betaproteobacteria</taxon>
        <taxon>Burkholderiales</taxon>
        <taxon>Comamonadaceae</taxon>
        <taxon>Giesbergeria</taxon>
    </lineage>
</organism>
<keyword evidence="5 10" id="KW-0566">Pantothenate biosynthesis</keyword>
<dbReference type="InterPro" id="IPR013328">
    <property type="entry name" value="6PGD_dom2"/>
</dbReference>
<feature type="domain" description="Ketopantoate reductase C-terminal" evidence="12">
    <location>
        <begin position="171"/>
        <end position="293"/>
    </location>
</feature>
<evidence type="ECO:0000256" key="7">
    <source>
        <dbReference type="ARBA" id="ARBA00023002"/>
    </source>
</evidence>
<protein>
    <recommendedName>
        <fullName evidence="4 10">2-dehydropantoate 2-reductase</fullName>
        <ecNumber evidence="3 10">1.1.1.169</ecNumber>
    </recommendedName>
    <alternativeName>
        <fullName evidence="8 10">Ketopantoate reductase</fullName>
    </alternativeName>
</protein>
<dbReference type="InterPro" id="IPR050838">
    <property type="entry name" value="Ketopantoate_reductase"/>
</dbReference>
<dbReference type="InterPro" id="IPR013332">
    <property type="entry name" value="KPR_N"/>
</dbReference>
<sequence>MQIAVMGAGAVGSYYGGLLARAGHAVTLIARPAHVQAIEQHQGLWLESASFTGRVPVRAATEARAVQGAQFVLFCTKSTDTTSAGQDMAPHLASGAVVWSLQNGVDNAQRLTQVLGRPVAPAVVYVAAAMAAPGHVCHLGRGELVVGPHPGHAPLLAALTHAGVPVQESNNVTHALWAKLVLNCVYNPLSAIADLSYGPLLASHGVEQVVRNTVQECLAVAHANGIVLPPDTLDKVLQLAATMPQQKSSTAQDLARGKRSEIDHLNGFIVREGQRLGIATPVNQLLHTLVRLRESHPPAAGARAA</sequence>
<dbReference type="SUPFAM" id="SSF51735">
    <property type="entry name" value="NAD(P)-binding Rossmann-fold domains"/>
    <property type="match status" value="1"/>
</dbReference>
<dbReference type="Pfam" id="PF02558">
    <property type="entry name" value="ApbA"/>
    <property type="match status" value="1"/>
</dbReference>
<dbReference type="Gene3D" id="3.40.50.720">
    <property type="entry name" value="NAD(P)-binding Rossmann-like Domain"/>
    <property type="match status" value="1"/>
</dbReference>
<dbReference type="Proteomes" id="UP001596001">
    <property type="component" value="Unassembled WGS sequence"/>
</dbReference>
<dbReference type="SUPFAM" id="SSF48179">
    <property type="entry name" value="6-phosphogluconate dehydrogenase C-terminal domain-like"/>
    <property type="match status" value="1"/>
</dbReference>
<proteinExistence type="inferred from homology"/>
<evidence type="ECO:0000313" key="14">
    <source>
        <dbReference type="Proteomes" id="UP001596001"/>
    </source>
</evidence>